<feature type="compositionally biased region" description="Acidic residues" evidence="1">
    <location>
        <begin position="375"/>
        <end position="384"/>
    </location>
</feature>
<reference evidence="2" key="3">
    <citation type="submission" date="2025-09" db="UniProtKB">
        <authorList>
            <consortium name="Ensembl"/>
        </authorList>
    </citation>
    <scope>IDENTIFICATION</scope>
</reference>
<protein>
    <recommendedName>
        <fullName evidence="4">BAH domain-containing protein</fullName>
    </recommendedName>
</protein>
<evidence type="ECO:0000313" key="2">
    <source>
        <dbReference type="Ensembl" id="ENSGACP00000067729.1"/>
    </source>
</evidence>
<dbReference type="AlphaFoldDB" id="A0AAQ4RVR8"/>
<keyword evidence="3" id="KW-1185">Reference proteome</keyword>
<feature type="compositionally biased region" description="Low complexity" evidence="1">
    <location>
        <begin position="281"/>
        <end position="299"/>
    </location>
</feature>
<dbReference type="PANTHER" id="PTHR12505:SF22">
    <property type="entry name" value="BAH AND COILED-COIL DOMAIN-CONTAINING PROTEIN 1"/>
    <property type="match status" value="1"/>
</dbReference>
<reference evidence="2" key="2">
    <citation type="submission" date="2025-08" db="UniProtKB">
        <authorList>
            <consortium name="Ensembl"/>
        </authorList>
    </citation>
    <scope>IDENTIFICATION</scope>
</reference>
<feature type="compositionally biased region" description="Low complexity" evidence="1">
    <location>
        <begin position="216"/>
        <end position="238"/>
    </location>
</feature>
<reference evidence="2 3" key="1">
    <citation type="journal article" date="2021" name="G3 (Bethesda)">
        <title>Improved contiguity of the threespine stickleback genome using long-read sequencing.</title>
        <authorList>
            <person name="Nath S."/>
            <person name="Shaw D.E."/>
            <person name="White M.A."/>
        </authorList>
    </citation>
    <scope>NUCLEOTIDE SEQUENCE [LARGE SCALE GENOMIC DNA]</scope>
    <source>
        <strain evidence="2 3">Lake Benthic</strain>
    </source>
</reference>
<accession>A0AAQ4RVR8</accession>
<feature type="compositionally biased region" description="Basic and acidic residues" evidence="1">
    <location>
        <begin position="300"/>
        <end position="310"/>
    </location>
</feature>
<sequence>MTEEQIGLHHLDREREMIIRENKDRVEFARIHPSSSCHGDLTSHLLVPGGASRLGVDPSAHAHPAHHHWMQRTGSPSLWMGHSYGLGHVGMSPGFPPGLPGPLQPCLGSLTQDPNSPLVVLPTEAGPHHHLDVLEQSGLWPPVYGGRGPPSHLQHHSVYSRSSFLRQQELYALQHQQHQQHQHQQQQRAMEHMQRHSLAQRKHDEHAITVEDASHESSASGTPPSSSSSSHMATPFSHALPSPKTPAPSPGTCPSSRHSPCYRSPSRRAHPPNPLTPAPSPAAAAPRSPALSPAPSHLAKGLERSNERGEGQPLQDYPQSLEPDLPPVYTYPSITPGFKAGASPPEARLAEHATVEAEPAEPQCKTLPPPRLAREEEETGEEEDGRLVEAQIGAAEEGKVEKCAGGKGRSERRGQISGLPSCPPPAPAPDPAGRALKVELSLGCPGQKVNLVEPQLPKEQVAVEEHGEEDVEADVGETIGPEPTECAVSVCEEEEEEDGDNNEGNVEVVEDEEDEKASGMRPGEDLVGLSCRSPAPSSSPDPVQPPAAVQLQGAYTWSLELLIAAALCATRDALNPPTPAVRAPSPPPHHGMEILGELAELEIQQRSRGKGEDTRRDTRGGTHTHSLPSVSPGSGVLLC</sequence>
<feature type="compositionally biased region" description="Basic and acidic residues" evidence="1">
    <location>
        <begin position="604"/>
        <end position="620"/>
    </location>
</feature>
<dbReference type="Ensembl" id="ENSGACT00000050878.1">
    <property type="protein sequence ID" value="ENSGACP00000067729.1"/>
    <property type="gene ID" value="ENSGACG00000027196.1"/>
</dbReference>
<name>A0AAQ4RVR8_GASAC</name>
<feature type="compositionally biased region" description="Low complexity" evidence="1">
    <location>
        <begin position="174"/>
        <end position="188"/>
    </location>
</feature>
<evidence type="ECO:0000256" key="1">
    <source>
        <dbReference type="SAM" id="MobiDB-lite"/>
    </source>
</evidence>
<feature type="compositionally biased region" description="Acidic residues" evidence="1">
    <location>
        <begin position="466"/>
        <end position="475"/>
    </location>
</feature>
<feature type="compositionally biased region" description="Basic and acidic residues" evidence="1">
    <location>
        <begin position="396"/>
        <end position="414"/>
    </location>
</feature>
<evidence type="ECO:0000313" key="3">
    <source>
        <dbReference type="Proteomes" id="UP000007635"/>
    </source>
</evidence>
<dbReference type="PANTHER" id="PTHR12505">
    <property type="entry name" value="PHD FINGER TRANSCRIPTION FACTOR"/>
    <property type="match status" value="1"/>
</dbReference>
<feature type="compositionally biased region" description="Pro residues" evidence="1">
    <location>
        <begin position="271"/>
        <end position="280"/>
    </location>
</feature>
<feature type="region of interest" description="Disordered" evidence="1">
    <location>
        <begin position="604"/>
        <end position="639"/>
    </location>
</feature>
<proteinExistence type="predicted"/>
<feature type="compositionally biased region" description="Acidic residues" evidence="1">
    <location>
        <begin position="491"/>
        <end position="501"/>
    </location>
</feature>
<dbReference type="InterPro" id="IPR052429">
    <property type="entry name" value="BAH_domain_protein"/>
</dbReference>
<organism evidence="2 3">
    <name type="scientific">Gasterosteus aculeatus aculeatus</name>
    <name type="common">three-spined stickleback</name>
    <dbReference type="NCBI Taxonomy" id="481459"/>
    <lineage>
        <taxon>Eukaryota</taxon>
        <taxon>Metazoa</taxon>
        <taxon>Chordata</taxon>
        <taxon>Craniata</taxon>
        <taxon>Vertebrata</taxon>
        <taxon>Euteleostomi</taxon>
        <taxon>Actinopterygii</taxon>
        <taxon>Neopterygii</taxon>
        <taxon>Teleostei</taxon>
        <taxon>Neoteleostei</taxon>
        <taxon>Acanthomorphata</taxon>
        <taxon>Eupercaria</taxon>
        <taxon>Perciformes</taxon>
        <taxon>Cottioidei</taxon>
        <taxon>Gasterosteales</taxon>
        <taxon>Gasterosteidae</taxon>
        <taxon>Gasterosteus</taxon>
    </lineage>
</organism>
<dbReference type="GeneTree" id="ENSGT00940000160116"/>
<feature type="compositionally biased region" description="Pro residues" evidence="1">
    <location>
        <begin position="421"/>
        <end position="430"/>
    </location>
</feature>
<feature type="compositionally biased region" description="Basic and acidic residues" evidence="1">
    <location>
        <begin position="201"/>
        <end position="215"/>
    </location>
</feature>
<feature type="region of interest" description="Disordered" evidence="1">
    <location>
        <begin position="174"/>
        <end position="434"/>
    </location>
</feature>
<dbReference type="Proteomes" id="UP000007635">
    <property type="component" value="Chromosome V"/>
</dbReference>
<evidence type="ECO:0008006" key="4">
    <source>
        <dbReference type="Google" id="ProtNLM"/>
    </source>
</evidence>
<feature type="region of interest" description="Disordered" evidence="1">
    <location>
        <begin position="462"/>
        <end position="546"/>
    </location>
</feature>